<comment type="caution">
    <text evidence="1">The sequence shown here is derived from an EMBL/GenBank/DDBJ whole genome shotgun (WGS) entry which is preliminary data.</text>
</comment>
<evidence type="ECO:0000313" key="2">
    <source>
        <dbReference type="Proteomes" id="UP001054252"/>
    </source>
</evidence>
<sequence>MARSIVEEVKIIHRTYLPTFCLDIGVMIFKNSIKKEVDSPLVAADGEALAGYVLPDAHALGQGVALDSETVRAVDGLSHRLGACGGADWGRHGCWNAWVISLGK</sequence>
<gene>
    <name evidence="1" type="ORF">SLEP1_g39313</name>
</gene>
<organism evidence="1 2">
    <name type="scientific">Rubroshorea leprosula</name>
    <dbReference type="NCBI Taxonomy" id="152421"/>
    <lineage>
        <taxon>Eukaryota</taxon>
        <taxon>Viridiplantae</taxon>
        <taxon>Streptophyta</taxon>
        <taxon>Embryophyta</taxon>
        <taxon>Tracheophyta</taxon>
        <taxon>Spermatophyta</taxon>
        <taxon>Magnoliopsida</taxon>
        <taxon>eudicotyledons</taxon>
        <taxon>Gunneridae</taxon>
        <taxon>Pentapetalae</taxon>
        <taxon>rosids</taxon>
        <taxon>malvids</taxon>
        <taxon>Malvales</taxon>
        <taxon>Dipterocarpaceae</taxon>
        <taxon>Rubroshorea</taxon>
    </lineage>
</organism>
<proteinExistence type="predicted"/>
<reference evidence="1 2" key="1">
    <citation type="journal article" date="2021" name="Commun. Biol.">
        <title>The genome of Shorea leprosula (Dipterocarpaceae) highlights the ecological relevance of drought in aseasonal tropical rainforests.</title>
        <authorList>
            <person name="Ng K.K.S."/>
            <person name="Kobayashi M.J."/>
            <person name="Fawcett J.A."/>
            <person name="Hatakeyama M."/>
            <person name="Paape T."/>
            <person name="Ng C.H."/>
            <person name="Ang C.C."/>
            <person name="Tnah L.H."/>
            <person name="Lee C.T."/>
            <person name="Nishiyama T."/>
            <person name="Sese J."/>
            <person name="O'Brien M.J."/>
            <person name="Copetti D."/>
            <person name="Mohd Noor M.I."/>
            <person name="Ong R.C."/>
            <person name="Putra M."/>
            <person name="Sireger I.Z."/>
            <person name="Indrioko S."/>
            <person name="Kosugi Y."/>
            <person name="Izuno A."/>
            <person name="Isagi Y."/>
            <person name="Lee S.L."/>
            <person name="Shimizu K.K."/>
        </authorList>
    </citation>
    <scope>NUCLEOTIDE SEQUENCE [LARGE SCALE GENOMIC DNA]</scope>
    <source>
        <strain evidence="1">214</strain>
    </source>
</reference>
<dbReference type="EMBL" id="BPVZ01000087">
    <property type="protein sequence ID" value="GKV30506.1"/>
    <property type="molecule type" value="Genomic_DNA"/>
</dbReference>
<evidence type="ECO:0000313" key="1">
    <source>
        <dbReference type="EMBL" id="GKV30506.1"/>
    </source>
</evidence>
<dbReference type="AlphaFoldDB" id="A0AAV5L0K9"/>
<accession>A0AAV5L0K9</accession>
<dbReference type="Proteomes" id="UP001054252">
    <property type="component" value="Unassembled WGS sequence"/>
</dbReference>
<keyword evidence="2" id="KW-1185">Reference proteome</keyword>
<protein>
    <submittedName>
        <fullName evidence="1">Uncharacterized protein</fullName>
    </submittedName>
</protein>
<name>A0AAV5L0K9_9ROSI</name>